<protein>
    <submittedName>
        <fullName evidence="1">Uncharacterized protein</fullName>
    </submittedName>
</protein>
<proteinExistence type="predicted"/>
<organism evidence="1 2">
    <name type="scientific">Haloterrigena turkmenica (strain ATCC 51198 / DSM 5511 / JCM 9101 / NCIMB 13204 / VKM B-1734 / 4k)</name>
    <name type="common">Halococcus turkmenicus</name>
    <dbReference type="NCBI Taxonomy" id="543526"/>
    <lineage>
        <taxon>Archaea</taxon>
        <taxon>Methanobacteriati</taxon>
        <taxon>Methanobacteriota</taxon>
        <taxon>Stenosarchaea group</taxon>
        <taxon>Halobacteria</taxon>
        <taxon>Halobacteriales</taxon>
        <taxon>Natrialbaceae</taxon>
        <taxon>Haloterrigena</taxon>
    </lineage>
</organism>
<name>D2S277_HALTV</name>
<dbReference type="Proteomes" id="UP000001903">
    <property type="component" value="Plasmid pHTUR02"/>
</dbReference>
<dbReference type="EMBL" id="CP001862">
    <property type="protein sequence ID" value="ADB63474.1"/>
    <property type="molecule type" value="Genomic_DNA"/>
</dbReference>
<keyword evidence="1" id="KW-0614">Plasmid</keyword>
<accession>D2S277</accession>
<gene>
    <name evidence="1" type="ordered locus">Htur_4696</name>
</gene>
<dbReference type="KEGG" id="htu:Htur_4696"/>
<reference evidence="1 2" key="1">
    <citation type="journal article" date="2010" name="Stand. Genomic Sci.">
        <title>Complete genome sequence of Haloterrigena turkmenica type strain (4k).</title>
        <authorList>
            <person name="Saunders E."/>
            <person name="Tindall B.J."/>
            <person name="Fahnrich R."/>
            <person name="Lapidus A."/>
            <person name="Copeland A."/>
            <person name="Del Rio T.G."/>
            <person name="Lucas S."/>
            <person name="Chen F."/>
            <person name="Tice H."/>
            <person name="Cheng J.F."/>
            <person name="Han C."/>
            <person name="Detter J.C."/>
            <person name="Bruce D."/>
            <person name="Goodwin L."/>
            <person name="Chain P."/>
            <person name="Pitluck S."/>
            <person name="Pati A."/>
            <person name="Ivanova N."/>
            <person name="Mavromatis K."/>
            <person name="Chen A."/>
            <person name="Palaniappan K."/>
            <person name="Land M."/>
            <person name="Hauser L."/>
            <person name="Chang Y.J."/>
            <person name="Jeffries C.D."/>
            <person name="Brettin T."/>
            <person name="Rohde M."/>
            <person name="Goker M."/>
            <person name="Bristow J."/>
            <person name="Eisen J.A."/>
            <person name="Markowitz V."/>
            <person name="Hugenholtz P."/>
            <person name="Klenk H.P."/>
            <person name="Kyrpides N.C."/>
        </authorList>
    </citation>
    <scope>NUCLEOTIDE SEQUENCE [LARGE SCALE GENOMIC DNA]</scope>
    <source>
        <strain evidence="2">ATCC 51198 / DSM 5511 / JCM 9101 / NCIMB 13204 / VKM B-1734 / 4k</strain>
    </source>
</reference>
<dbReference type="HOGENOM" id="CLU_176732_0_0_2"/>
<evidence type="ECO:0000313" key="1">
    <source>
        <dbReference type="EMBL" id="ADB63474.1"/>
    </source>
</evidence>
<dbReference type="AlphaFoldDB" id="D2S277"/>
<evidence type="ECO:0000313" key="2">
    <source>
        <dbReference type="Proteomes" id="UP000001903"/>
    </source>
</evidence>
<sequence>MKPLFGAVSDILVDPTTQSDSREDSPIAKLIDGKLIVTEIVSLTEFLQKCSRRISAVSTNQRNIEN</sequence>
<keyword evidence="2" id="KW-1185">Reference proteome</keyword>
<geneLocation type="plasmid" evidence="1 2">
    <name>pHTUR02</name>
</geneLocation>